<protein>
    <submittedName>
        <fullName evidence="4">5'-nucleotidase</fullName>
    </submittedName>
</protein>
<keyword evidence="5" id="KW-1185">Reference proteome</keyword>
<dbReference type="InterPro" id="IPR001343">
    <property type="entry name" value="Hemolysn_Ca-bd"/>
</dbReference>
<evidence type="ECO:0000256" key="3">
    <source>
        <dbReference type="SAM" id="MobiDB-lite"/>
    </source>
</evidence>
<comment type="subcellular location">
    <subcellularLocation>
        <location evidence="1">Secreted</location>
    </subcellularLocation>
</comment>
<dbReference type="PROSITE" id="PS00330">
    <property type="entry name" value="HEMOLYSIN_CALCIUM"/>
    <property type="match status" value="2"/>
</dbReference>
<dbReference type="STRING" id="561184.SAMN05216376_104174"/>
<accession>A0A0B3S4Y4</accession>
<dbReference type="InterPro" id="IPR050557">
    <property type="entry name" value="RTX_toxin/Mannuronan_C5-epim"/>
</dbReference>
<dbReference type="EMBL" id="JSUQ01000015">
    <property type="protein sequence ID" value="KHQ51751.1"/>
    <property type="molecule type" value="Genomic_DNA"/>
</dbReference>
<feature type="region of interest" description="Disordered" evidence="3">
    <location>
        <begin position="1"/>
        <end position="21"/>
    </location>
</feature>
<dbReference type="Pfam" id="PF00353">
    <property type="entry name" value="HemolysinCabind"/>
    <property type="match status" value="1"/>
</dbReference>
<evidence type="ECO:0000313" key="5">
    <source>
        <dbReference type="Proteomes" id="UP000030960"/>
    </source>
</evidence>
<keyword evidence="2" id="KW-0964">Secreted</keyword>
<name>A0A0B3S4Y4_9RHOB</name>
<dbReference type="PATRIC" id="fig|1515334.3.peg.3672"/>
<evidence type="ECO:0000256" key="2">
    <source>
        <dbReference type="ARBA" id="ARBA00022525"/>
    </source>
</evidence>
<dbReference type="PANTHER" id="PTHR38340">
    <property type="entry name" value="S-LAYER PROTEIN"/>
    <property type="match status" value="1"/>
</dbReference>
<organism evidence="4 5">
    <name type="scientific">Mameliella alba</name>
    <dbReference type="NCBI Taxonomy" id="561184"/>
    <lineage>
        <taxon>Bacteria</taxon>
        <taxon>Pseudomonadati</taxon>
        <taxon>Pseudomonadota</taxon>
        <taxon>Alphaproteobacteria</taxon>
        <taxon>Rhodobacterales</taxon>
        <taxon>Roseobacteraceae</taxon>
        <taxon>Mameliella</taxon>
    </lineage>
</organism>
<dbReference type="AlphaFoldDB" id="A0A0B3S4Y4"/>
<reference evidence="4 5" key="1">
    <citation type="submission" date="2014-10" db="EMBL/GenBank/DDBJ databases">
        <title>Genome sequence of Ponticoccus sp. strain UMTAT08 isolated from clonal culture of toxic dinoflagellate Alexandrium tamiyavanichii.</title>
        <authorList>
            <person name="Gan H.Y."/>
            <person name="Muhd D.-D."/>
            <person name="Mohd Noor M.E."/>
            <person name="Yeong Y.S."/>
            <person name="Usup G."/>
        </authorList>
    </citation>
    <scope>NUCLEOTIDE SEQUENCE [LARGE SCALE GENOMIC DNA]</scope>
    <source>
        <strain evidence="4 5">UMTAT08</strain>
    </source>
</reference>
<evidence type="ECO:0000313" key="4">
    <source>
        <dbReference type="EMBL" id="KHQ51751.1"/>
    </source>
</evidence>
<gene>
    <name evidence="4" type="ORF">OA50_03652</name>
</gene>
<dbReference type="Proteomes" id="UP000030960">
    <property type="component" value="Unassembled WGS sequence"/>
</dbReference>
<dbReference type="PRINTS" id="PR00313">
    <property type="entry name" value="CABNDNGRPT"/>
</dbReference>
<dbReference type="InterPro" id="IPR011049">
    <property type="entry name" value="Serralysin-like_metalloprot_C"/>
</dbReference>
<dbReference type="PANTHER" id="PTHR38340:SF1">
    <property type="entry name" value="S-LAYER PROTEIN"/>
    <property type="match status" value="1"/>
</dbReference>
<sequence length="140" mass="14368">MVGQDGADRLEGGDGNDILRGRAGEDELAGGLGRDFLTGGQGADFFVFRSLAATVVGANRDQILDFEQGVDLISVAGLSPGVFEFRGTAAFAPSGNPELRLLETSTGSTIVQFDADGNGSVDAEIRVAGVTGLTADDFVL</sequence>
<evidence type="ECO:0000256" key="1">
    <source>
        <dbReference type="ARBA" id="ARBA00004613"/>
    </source>
</evidence>
<dbReference type="SUPFAM" id="SSF51120">
    <property type="entry name" value="beta-Roll"/>
    <property type="match status" value="1"/>
</dbReference>
<dbReference type="Gene3D" id="2.150.10.10">
    <property type="entry name" value="Serralysin-like metalloprotease, C-terminal"/>
    <property type="match status" value="1"/>
</dbReference>
<comment type="caution">
    <text evidence="4">The sequence shown here is derived from an EMBL/GenBank/DDBJ whole genome shotgun (WGS) entry which is preliminary data.</text>
</comment>
<dbReference type="GO" id="GO:0005615">
    <property type="term" value="C:extracellular space"/>
    <property type="evidence" value="ECO:0007669"/>
    <property type="project" value="InterPro"/>
</dbReference>
<dbReference type="GO" id="GO:0005509">
    <property type="term" value="F:calcium ion binding"/>
    <property type="evidence" value="ECO:0007669"/>
    <property type="project" value="InterPro"/>
</dbReference>
<dbReference type="InterPro" id="IPR018511">
    <property type="entry name" value="Hemolysin-typ_Ca-bd_CS"/>
</dbReference>
<proteinExistence type="predicted"/>